<dbReference type="PROSITE" id="PS01091">
    <property type="entry name" value="TATD_3"/>
    <property type="match status" value="1"/>
</dbReference>
<dbReference type="FunFam" id="3.20.20.140:FF:000005">
    <property type="entry name" value="TatD family hydrolase"/>
    <property type="match status" value="1"/>
</dbReference>
<feature type="binding site" evidence="3">
    <location>
        <position position="153"/>
    </location>
    <ligand>
        <name>a divalent metal cation</name>
        <dbReference type="ChEBI" id="CHEBI:60240"/>
        <label>2</label>
    </ligand>
</feature>
<dbReference type="RefSeq" id="WP_183675360.1">
    <property type="nucleotide sequence ID" value="NZ_CBCRYX010000013.1"/>
</dbReference>
<dbReference type="InterPro" id="IPR001130">
    <property type="entry name" value="TatD-like"/>
</dbReference>
<dbReference type="GO" id="GO:0046872">
    <property type="term" value="F:metal ion binding"/>
    <property type="evidence" value="ECO:0007669"/>
    <property type="project" value="UniProtKB-KW"/>
</dbReference>
<protein>
    <submittedName>
        <fullName evidence="4">TatD DNase family protein</fullName>
        <ecNumber evidence="4">3.1.21.-</ecNumber>
    </submittedName>
</protein>
<evidence type="ECO:0000313" key="4">
    <source>
        <dbReference type="EMBL" id="MBB5176608.1"/>
    </source>
</evidence>
<keyword evidence="5" id="KW-1185">Reference proteome</keyword>
<feature type="binding site" evidence="3">
    <location>
        <position position="128"/>
    </location>
    <ligand>
        <name>a divalent metal cation</name>
        <dbReference type="ChEBI" id="CHEBI:60240"/>
        <label>2</label>
    </ligand>
</feature>
<keyword evidence="2 4" id="KW-0378">Hydrolase</keyword>
<dbReference type="GO" id="GO:0005829">
    <property type="term" value="C:cytosol"/>
    <property type="evidence" value="ECO:0007669"/>
    <property type="project" value="TreeGrafter"/>
</dbReference>
<accession>A0A9Q2HFW1</accession>
<dbReference type="SUPFAM" id="SSF51556">
    <property type="entry name" value="Metallo-dependent hydrolases"/>
    <property type="match status" value="1"/>
</dbReference>
<dbReference type="CDD" id="cd01310">
    <property type="entry name" value="TatD_DNAse"/>
    <property type="match status" value="1"/>
</dbReference>
<dbReference type="PANTHER" id="PTHR46124">
    <property type="entry name" value="D-AMINOACYL-TRNA DEACYLASE"/>
    <property type="match status" value="1"/>
</dbReference>
<keyword evidence="1 3" id="KW-0479">Metal-binding</keyword>
<dbReference type="InterPro" id="IPR018228">
    <property type="entry name" value="DNase_TatD-rel_CS"/>
</dbReference>
<reference evidence="4 5" key="1">
    <citation type="submission" date="2020-08" db="EMBL/GenBank/DDBJ databases">
        <title>Genomic Encyclopedia of Type Strains, Phase IV (KMG-IV): sequencing the most valuable type-strain genomes for metagenomic binning, comparative biology and taxonomic classification.</title>
        <authorList>
            <person name="Goeker M."/>
        </authorList>
    </citation>
    <scope>NUCLEOTIDE SEQUENCE [LARGE SCALE GENOMIC DNA]</scope>
    <source>
        <strain evidence="4 5">DSM 19163</strain>
    </source>
</reference>
<feature type="binding site" evidence="3">
    <location>
        <position position="204"/>
    </location>
    <ligand>
        <name>a divalent metal cation</name>
        <dbReference type="ChEBI" id="CHEBI:60240"/>
        <label>1</label>
    </ligand>
</feature>
<dbReference type="EC" id="3.1.21.-" evidence="4"/>
<name>A0A9Q2HFW1_9STAP</name>
<dbReference type="PIRSF" id="PIRSF005902">
    <property type="entry name" value="DNase_TatD"/>
    <property type="match status" value="1"/>
</dbReference>
<feature type="binding site" evidence="3">
    <location>
        <position position="92"/>
    </location>
    <ligand>
        <name>a divalent metal cation</name>
        <dbReference type="ChEBI" id="CHEBI:60240"/>
        <label>1</label>
    </ligand>
</feature>
<dbReference type="AlphaFoldDB" id="A0A9Q2HFW1"/>
<dbReference type="GO" id="GO:0016788">
    <property type="term" value="F:hydrolase activity, acting on ester bonds"/>
    <property type="evidence" value="ECO:0007669"/>
    <property type="project" value="InterPro"/>
</dbReference>
<dbReference type="PROSITE" id="PS01137">
    <property type="entry name" value="TATD_1"/>
    <property type="match status" value="1"/>
</dbReference>
<dbReference type="InterPro" id="IPR032466">
    <property type="entry name" value="Metal_Hydrolase"/>
</dbReference>
<evidence type="ECO:0000256" key="2">
    <source>
        <dbReference type="ARBA" id="ARBA00022801"/>
    </source>
</evidence>
<proteinExistence type="predicted"/>
<dbReference type="InterPro" id="IPR015991">
    <property type="entry name" value="TatD/YcfH-like"/>
</dbReference>
<comment type="caution">
    <text evidence="4">The sequence shown here is derived from an EMBL/GenBank/DDBJ whole genome shotgun (WGS) entry which is preliminary data.</text>
</comment>
<organism evidence="4 5">
    <name type="scientific">Nosocomiicoccus ampullae</name>
    <dbReference type="NCBI Taxonomy" id="489910"/>
    <lineage>
        <taxon>Bacteria</taxon>
        <taxon>Bacillati</taxon>
        <taxon>Bacillota</taxon>
        <taxon>Bacilli</taxon>
        <taxon>Bacillales</taxon>
        <taxon>Staphylococcaceae</taxon>
        <taxon>Nosocomiicoccus</taxon>
    </lineage>
</organism>
<dbReference type="PANTHER" id="PTHR46124:SF2">
    <property type="entry name" value="D-AMINOACYL-TRNA DEACYLASE"/>
    <property type="match status" value="1"/>
</dbReference>
<feature type="binding site" evidence="3">
    <location>
        <position position="8"/>
    </location>
    <ligand>
        <name>a divalent metal cation</name>
        <dbReference type="ChEBI" id="CHEBI:60240"/>
        <label>1</label>
    </ligand>
</feature>
<dbReference type="Gene3D" id="3.20.20.140">
    <property type="entry name" value="Metal-dependent hydrolases"/>
    <property type="match status" value="1"/>
</dbReference>
<dbReference type="NCBIfam" id="TIGR00010">
    <property type="entry name" value="YchF/TatD family DNA exonuclease"/>
    <property type="match status" value="1"/>
</dbReference>
<dbReference type="Pfam" id="PF01026">
    <property type="entry name" value="TatD_DNase"/>
    <property type="match status" value="1"/>
</dbReference>
<dbReference type="GO" id="GO:0004536">
    <property type="term" value="F:DNA nuclease activity"/>
    <property type="evidence" value="ECO:0007669"/>
    <property type="project" value="InterPro"/>
</dbReference>
<feature type="binding site" evidence="3">
    <location>
        <position position="6"/>
    </location>
    <ligand>
        <name>a divalent metal cation</name>
        <dbReference type="ChEBI" id="CHEBI:60240"/>
        <label>1</label>
    </ligand>
</feature>
<evidence type="ECO:0000256" key="1">
    <source>
        <dbReference type="ARBA" id="ARBA00022723"/>
    </source>
</evidence>
<dbReference type="PROSITE" id="PS01090">
    <property type="entry name" value="TATD_2"/>
    <property type="match status" value="1"/>
</dbReference>
<gene>
    <name evidence="4" type="ORF">HNQ45_001496</name>
</gene>
<evidence type="ECO:0000256" key="3">
    <source>
        <dbReference type="PIRSR" id="PIRSR005902-1"/>
    </source>
</evidence>
<evidence type="ECO:0000313" key="5">
    <source>
        <dbReference type="Proteomes" id="UP000579136"/>
    </source>
</evidence>
<sequence length="255" mass="29195">MLIDTHVHLNADQYEGEIDDVITRAKEDGVEKFVVIGFDRKTIQRTMDLIEAYDEVYGVIGWHPVDAVDCTDEDLEWIESLADNEKIVAIGEMGLDYHWDKSPKDVQEEVFIKQIELAKRVNLPIVIHNREAEEDAIRILEENDAKTVGGIMHSFHNGTDEQIDRVLDMGFYVSLAGVITFKNAKRPKEVAQYVPLNRLVVETDAPYLTPHPYRGKRNEPKHVRLVAEELAELRGISIEEVEEATTENAKRIYNI</sequence>
<dbReference type="EMBL" id="JACHHF010000010">
    <property type="protein sequence ID" value="MBB5176608.1"/>
    <property type="molecule type" value="Genomic_DNA"/>
</dbReference>
<dbReference type="Proteomes" id="UP000579136">
    <property type="component" value="Unassembled WGS sequence"/>
</dbReference>